<dbReference type="OrthoDB" id="341421at2759"/>
<gene>
    <name evidence="1" type="ORF">FA13DRAFT_1770383</name>
</gene>
<evidence type="ECO:0000313" key="1">
    <source>
        <dbReference type="EMBL" id="TEB37895.1"/>
    </source>
</evidence>
<dbReference type="EMBL" id="QPFP01000003">
    <property type="protein sequence ID" value="TEB37895.1"/>
    <property type="molecule type" value="Genomic_DNA"/>
</dbReference>
<name>A0A4Y7TUP0_COPMI</name>
<comment type="caution">
    <text evidence="1">The sequence shown here is derived from an EMBL/GenBank/DDBJ whole genome shotgun (WGS) entry which is preliminary data.</text>
</comment>
<keyword evidence="2" id="KW-1185">Reference proteome</keyword>
<organism evidence="1 2">
    <name type="scientific">Coprinellus micaceus</name>
    <name type="common">Glistening ink-cap mushroom</name>
    <name type="synonym">Coprinus micaceus</name>
    <dbReference type="NCBI Taxonomy" id="71717"/>
    <lineage>
        <taxon>Eukaryota</taxon>
        <taxon>Fungi</taxon>
        <taxon>Dikarya</taxon>
        <taxon>Basidiomycota</taxon>
        <taxon>Agaricomycotina</taxon>
        <taxon>Agaricomycetes</taxon>
        <taxon>Agaricomycetidae</taxon>
        <taxon>Agaricales</taxon>
        <taxon>Agaricineae</taxon>
        <taxon>Psathyrellaceae</taxon>
        <taxon>Coprinellus</taxon>
    </lineage>
</organism>
<sequence length="305" mass="34602">MRNTRGKASPKQIFEVILQNVKAGSTHHVSELKKSWPKDTGDAKRALEALLEHLSVTAIPKLKQGKSLDDDEVKQILLIKTTLDVVEETVIDSLEHMNQEQANQVLSIFDEHLSDLIAALEFRAQHSSIVIQGNNKDRSTRIGNVLEVNCIHRLIFVGLKHFEAQEGQHSLAALVDCLLRCWVRGANGQRGPQQTSLSPADYDILEKTLEALLRCFNEDSMRTLMVKRVESFDRRRLRILAESFSYYCLEWRAVHADMYRRNPREVNCNHLAAVISVSQGFAEEIPAFHRALLKTNFPSLARNLG</sequence>
<reference evidence="1 2" key="1">
    <citation type="journal article" date="2019" name="Nat. Ecol. Evol.">
        <title>Megaphylogeny resolves global patterns of mushroom evolution.</title>
        <authorList>
            <person name="Varga T."/>
            <person name="Krizsan K."/>
            <person name="Foldi C."/>
            <person name="Dima B."/>
            <person name="Sanchez-Garcia M."/>
            <person name="Sanchez-Ramirez S."/>
            <person name="Szollosi G.J."/>
            <person name="Szarkandi J.G."/>
            <person name="Papp V."/>
            <person name="Albert L."/>
            <person name="Andreopoulos W."/>
            <person name="Angelini C."/>
            <person name="Antonin V."/>
            <person name="Barry K.W."/>
            <person name="Bougher N.L."/>
            <person name="Buchanan P."/>
            <person name="Buyck B."/>
            <person name="Bense V."/>
            <person name="Catcheside P."/>
            <person name="Chovatia M."/>
            <person name="Cooper J."/>
            <person name="Damon W."/>
            <person name="Desjardin D."/>
            <person name="Finy P."/>
            <person name="Geml J."/>
            <person name="Haridas S."/>
            <person name="Hughes K."/>
            <person name="Justo A."/>
            <person name="Karasinski D."/>
            <person name="Kautmanova I."/>
            <person name="Kiss B."/>
            <person name="Kocsube S."/>
            <person name="Kotiranta H."/>
            <person name="LaButti K.M."/>
            <person name="Lechner B.E."/>
            <person name="Liimatainen K."/>
            <person name="Lipzen A."/>
            <person name="Lukacs Z."/>
            <person name="Mihaltcheva S."/>
            <person name="Morgado L.N."/>
            <person name="Niskanen T."/>
            <person name="Noordeloos M.E."/>
            <person name="Ohm R.A."/>
            <person name="Ortiz-Santana B."/>
            <person name="Ovrebo C."/>
            <person name="Racz N."/>
            <person name="Riley R."/>
            <person name="Savchenko A."/>
            <person name="Shiryaev A."/>
            <person name="Soop K."/>
            <person name="Spirin V."/>
            <person name="Szebenyi C."/>
            <person name="Tomsovsky M."/>
            <person name="Tulloss R.E."/>
            <person name="Uehling J."/>
            <person name="Grigoriev I.V."/>
            <person name="Vagvolgyi C."/>
            <person name="Papp T."/>
            <person name="Martin F.M."/>
            <person name="Miettinen O."/>
            <person name="Hibbett D.S."/>
            <person name="Nagy L.G."/>
        </authorList>
    </citation>
    <scope>NUCLEOTIDE SEQUENCE [LARGE SCALE GENOMIC DNA]</scope>
    <source>
        <strain evidence="1 2">FP101781</strain>
    </source>
</reference>
<dbReference type="Proteomes" id="UP000298030">
    <property type="component" value="Unassembled WGS sequence"/>
</dbReference>
<proteinExistence type="predicted"/>
<accession>A0A4Y7TUP0</accession>
<evidence type="ECO:0000313" key="2">
    <source>
        <dbReference type="Proteomes" id="UP000298030"/>
    </source>
</evidence>
<protein>
    <submittedName>
        <fullName evidence="1">Uncharacterized protein</fullName>
    </submittedName>
</protein>
<dbReference type="AlphaFoldDB" id="A0A4Y7TUP0"/>